<reference evidence="2 3" key="1">
    <citation type="submission" date="2024-01" db="EMBL/GenBank/DDBJ databases">
        <title>The complete chloroplast genome sequence of Lithospermum erythrorhizon: insights into the phylogenetic relationship among Boraginaceae species and the maternal lineages of purple gromwells.</title>
        <authorList>
            <person name="Okada T."/>
            <person name="Watanabe K."/>
        </authorList>
    </citation>
    <scope>NUCLEOTIDE SEQUENCE [LARGE SCALE GENOMIC DNA]</scope>
</reference>
<sequence length="66" mass="6868">MTSIDDTTDKTTEPSGVSEKSAGVSGNDVLEAGNVDVSHADIVTESVKSSSIKDLSKAVDPSEEHY</sequence>
<comment type="caution">
    <text evidence="2">The sequence shown here is derived from an EMBL/GenBank/DDBJ whole genome shotgun (WGS) entry which is preliminary data.</text>
</comment>
<evidence type="ECO:0000256" key="1">
    <source>
        <dbReference type="SAM" id="MobiDB-lite"/>
    </source>
</evidence>
<evidence type="ECO:0000313" key="3">
    <source>
        <dbReference type="Proteomes" id="UP001454036"/>
    </source>
</evidence>
<name>A0AAV3RSH1_LITER</name>
<dbReference type="AlphaFoldDB" id="A0AAV3RSH1"/>
<dbReference type="Proteomes" id="UP001454036">
    <property type="component" value="Unassembled WGS sequence"/>
</dbReference>
<accession>A0AAV3RSH1</accession>
<dbReference type="EMBL" id="BAABME010010804">
    <property type="protein sequence ID" value="GAA0182137.1"/>
    <property type="molecule type" value="Genomic_DNA"/>
</dbReference>
<organism evidence="2 3">
    <name type="scientific">Lithospermum erythrorhizon</name>
    <name type="common">Purple gromwell</name>
    <name type="synonym">Lithospermum officinale var. erythrorhizon</name>
    <dbReference type="NCBI Taxonomy" id="34254"/>
    <lineage>
        <taxon>Eukaryota</taxon>
        <taxon>Viridiplantae</taxon>
        <taxon>Streptophyta</taxon>
        <taxon>Embryophyta</taxon>
        <taxon>Tracheophyta</taxon>
        <taxon>Spermatophyta</taxon>
        <taxon>Magnoliopsida</taxon>
        <taxon>eudicotyledons</taxon>
        <taxon>Gunneridae</taxon>
        <taxon>Pentapetalae</taxon>
        <taxon>asterids</taxon>
        <taxon>lamiids</taxon>
        <taxon>Boraginales</taxon>
        <taxon>Boraginaceae</taxon>
        <taxon>Boraginoideae</taxon>
        <taxon>Lithospermeae</taxon>
        <taxon>Lithospermum</taxon>
    </lineage>
</organism>
<evidence type="ECO:0000313" key="2">
    <source>
        <dbReference type="EMBL" id="GAA0182137.1"/>
    </source>
</evidence>
<proteinExistence type="predicted"/>
<gene>
    <name evidence="2" type="ORF">LIER_30327</name>
</gene>
<feature type="compositionally biased region" description="Basic and acidic residues" evidence="1">
    <location>
        <begin position="54"/>
        <end position="66"/>
    </location>
</feature>
<protein>
    <submittedName>
        <fullName evidence="2">Uncharacterized protein</fullName>
    </submittedName>
</protein>
<keyword evidence="3" id="KW-1185">Reference proteome</keyword>
<feature type="region of interest" description="Disordered" evidence="1">
    <location>
        <begin position="1"/>
        <end position="66"/>
    </location>
</feature>